<comment type="caution">
    <text evidence="6">The sequence shown here is derived from an EMBL/GenBank/DDBJ whole genome shotgun (WGS) entry which is preliminary data.</text>
</comment>
<accession>A0A374P0N3</accession>
<dbReference type="InterPro" id="IPR013783">
    <property type="entry name" value="Ig-like_fold"/>
</dbReference>
<dbReference type="InterPro" id="IPR050288">
    <property type="entry name" value="Cellulose_deg_GH3"/>
</dbReference>
<dbReference type="PANTHER" id="PTHR42715">
    <property type="entry name" value="BETA-GLUCOSIDASE"/>
    <property type="match status" value="1"/>
</dbReference>
<dbReference type="PROSITE" id="PS00775">
    <property type="entry name" value="GLYCOSYL_HYDROL_F3"/>
    <property type="match status" value="1"/>
</dbReference>
<reference evidence="6 7" key="1">
    <citation type="submission" date="2018-08" db="EMBL/GenBank/DDBJ databases">
        <title>A genome reference for cultivated species of the human gut microbiota.</title>
        <authorList>
            <person name="Zou Y."/>
            <person name="Xue W."/>
            <person name="Luo G."/>
        </authorList>
    </citation>
    <scope>NUCLEOTIDE SEQUENCE [LARGE SCALE GENOMIC DNA]</scope>
    <source>
        <strain evidence="6 7">TM09-12</strain>
    </source>
</reference>
<proteinExistence type="inferred from homology"/>
<dbReference type="Pfam" id="PF01915">
    <property type="entry name" value="Glyco_hydro_3_C"/>
    <property type="match status" value="1"/>
</dbReference>
<dbReference type="Gene3D" id="2.60.40.10">
    <property type="entry name" value="Immunoglobulins"/>
    <property type="match status" value="1"/>
</dbReference>
<dbReference type="InterPro" id="IPR036962">
    <property type="entry name" value="Glyco_hydro_3_N_sf"/>
</dbReference>
<name>A0A374P0N3_9FIRM</name>
<dbReference type="InterPro" id="IPR017853">
    <property type="entry name" value="GH"/>
</dbReference>
<gene>
    <name evidence="6" type="ORF">DXD79_24610</name>
</gene>
<evidence type="ECO:0000256" key="4">
    <source>
        <dbReference type="RuleBase" id="RU361161"/>
    </source>
</evidence>
<dbReference type="SUPFAM" id="SSF52279">
    <property type="entry name" value="Beta-D-glucan exohydrolase, C-terminal domain"/>
    <property type="match status" value="1"/>
</dbReference>
<dbReference type="GO" id="GO:0005975">
    <property type="term" value="P:carbohydrate metabolic process"/>
    <property type="evidence" value="ECO:0007669"/>
    <property type="project" value="InterPro"/>
</dbReference>
<evidence type="ECO:0000313" key="7">
    <source>
        <dbReference type="Proteomes" id="UP000263014"/>
    </source>
</evidence>
<dbReference type="InterPro" id="IPR019800">
    <property type="entry name" value="Glyco_hydro_3_AS"/>
</dbReference>
<sequence length="788" mass="86569">MENYLNKALSPKERAADLLSKLTLKEKVNQLACQMIPAPIPEVEEHVSVTDGIGQLAIMGGKEDPRQHAAMIRKLQDTVMNSSRFRIPAVIHCEALSGPVFPNALTYPASISLGASFDPELVREMGEKIRRQMVAVGVRQALSPVLDISRDLRWGRINETYGNDPTLVSEMACAFITGLQGTDYTNGVAATAKHFLGYSLTEGGLNMAKTMLGERETREVYAKPFEAAIRNAGLLSVMNSYAEMEGKPICASKEILDDLLRGELGFEGVVVSDYMSVDRLVNNFHVAENLQDAAIQCLTAGLDVECPNPSAYNQNLVEAVEKGLLAESYVDRSCLRSLELKFKLGLFENPYPRDEEAITREYSDESQEKGSLKAAREAMTLTKNDGILPIQDRNVKILVVGPTGNNLRSMWSTYTSVGMEEMLYNNMEAMAGLGDSSAGMDTDAVFGGEDHPDMIEALIHRRYPQARTIFQAVNERFVHAEYLMGCDYKNSEKTYIEAAAEAAKNADIVIITVGGKNGYGAYSTNGEGVDTASAGLPGAQERLLRAVGTANPNFIVVHTDAKPLVSSFAYQNARAILEGWLCCTYGGKAIAETLLGENNPGGRLQQDIPYGDGVYTYHYQHNASYYKSLQSLGAVGYNDLKEVVARPFGYGLSYTGFEYGNTELSISEDAVPSVKIRVDVKNVGNVAGDDVVQLYGKDVIGSMIRPVRELLGFKRIHLLPGEVKTVVFEFKMDIFAFLSAGKEWICEAGEYKFFLAKHSEDESLCLTYCLPKTQRIDASVRSFWAEVQ</sequence>
<feature type="domain" description="Fibronectin type III-like" evidence="5">
    <location>
        <begin position="690"/>
        <end position="759"/>
    </location>
</feature>
<keyword evidence="4" id="KW-0326">Glycosidase</keyword>
<dbReference type="Pfam" id="PF00933">
    <property type="entry name" value="Glyco_hydro_3"/>
    <property type="match status" value="1"/>
</dbReference>
<dbReference type="AlphaFoldDB" id="A0A374P0N3"/>
<comment type="similarity">
    <text evidence="1 4">Belongs to the glycosyl hydrolase 3 family.</text>
</comment>
<dbReference type="Pfam" id="PF14310">
    <property type="entry name" value="Fn3-like"/>
    <property type="match status" value="1"/>
</dbReference>
<dbReference type="SUPFAM" id="SSF51445">
    <property type="entry name" value="(Trans)glycosidases"/>
    <property type="match status" value="1"/>
</dbReference>
<dbReference type="Gene3D" id="3.20.20.300">
    <property type="entry name" value="Glycoside hydrolase, family 3, N-terminal domain"/>
    <property type="match status" value="1"/>
</dbReference>
<evidence type="ECO:0000256" key="2">
    <source>
        <dbReference type="ARBA" id="ARBA00022801"/>
    </source>
</evidence>
<dbReference type="EMBL" id="QSON01000015">
    <property type="protein sequence ID" value="RGI98726.1"/>
    <property type="molecule type" value="Genomic_DNA"/>
</dbReference>
<dbReference type="InterPro" id="IPR036881">
    <property type="entry name" value="Glyco_hydro_3_C_sf"/>
</dbReference>
<keyword evidence="3" id="KW-0119">Carbohydrate metabolism</keyword>
<organism evidence="6 7">
    <name type="scientific">Hungatella hathewayi</name>
    <dbReference type="NCBI Taxonomy" id="154046"/>
    <lineage>
        <taxon>Bacteria</taxon>
        <taxon>Bacillati</taxon>
        <taxon>Bacillota</taxon>
        <taxon>Clostridia</taxon>
        <taxon>Lachnospirales</taxon>
        <taxon>Lachnospiraceae</taxon>
        <taxon>Hungatella</taxon>
    </lineage>
</organism>
<dbReference type="PRINTS" id="PR00133">
    <property type="entry name" value="GLHYDRLASE3"/>
</dbReference>
<dbReference type="GO" id="GO:0004553">
    <property type="term" value="F:hydrolase activity, hydrolyzing O-glycosyl compounds"/>
    <property type="evidence" value="ECO:0007669"/>
    <property type="project" value="InterPro"/>
</dbReference>
<dbReference type="SMART" id="SM01217">
    <property type="entry name" value="Fn3_like"/>
    <property type="match status" value="1"/>
</dbReference>
<evidence type="ECO:0000256" key="3">
    <source>
        <dbReference type="ARBA" id="ARBA00023277"/>
    </source>
</evidence>
<keyword evidence="2 4" id="KW-0378">Hydrolase</keyword>
<dbReference type="InterPro" id="IPR001764">
    <property type="entry name" value="Glyco_hydro_3_N"/>
</dbReference>
<evidence type="ECO:0000256" key="1">
    <source>
        <dbReference type="ARBA" id="ARBA00005336"/>
    </source>
</evidence>
<dbReference type="Proteomes" id="UP000263014">
    <property type="component" value="Unassembled WGS sequence"/>
</dbReference>
<dbReference type="InterPro" id="IPR002772">
    <property type="entry name" value="Glyco_hydro_3_C"/>
</dbReference>
<protein>
    <submittedName>
        <fullName evidence="6">Beta-glucosidase</fullName>
    </submittedName>
</protein>
<evidence type="ECO:0000259" key="5">
    <source>
        <dbReference type="SMART" id="SM01217"/>
    </source>
</evidence>
<dbReference type="PANTHER" id="PTHR42715:SF10">
    <property type="entry name" value="BETA-GLUCOSIDASE"/>
    <property type="match status" value="1"/>
</dbReference>
<dbReference type="InterPro" id="IPR026891">
    <property type="entry name" value="Fn3-like"/>
</dbReference>
<dbReference type="RefSeq" id="WP_117632381.1">
    <property type="nucleotide sequence ID" value="NZ_QSON01000015.1"/>
</dbReference>
<dbReference type="Gene3D" id="3.40.50.1700">
    <property type="entry name" value="Glycoside hydrolase family 3 C-terminal domain"/>
    <property type="match status" value="1"/>
</dbReference>
<evidence type="ECO:0000313" key="6">
    <source>
        <dbReference type="EMBL" id="RGI98726.1"/>
    </source>
</evidence>